<organism evidence="2 3">
    <name type="scientific">Venturia nashicola</name>
    <dbReference type="NCBI Taxonomy" id="86259"/>
    <lineage>
        <taxon>Eukaryota</taxon>
        <taxon>Fungi</taxon>
        <taxon>Dikarya</taxon>
        <taxon>Ascomycota</taxon>
        <taxon>Pezizomycotina</taxon>
        <taxon>Dothideomycetes</taxon>
        <taxon>Pleosporomycetidae</taxon>
        <taxon>Venturiales</taxon>
        <taxon>Venturiaceae</taxon>
        <taxon>Venturia</taxon>
    </lineage>
</organism>
<name>A0A4Z1PBG1_9PEZI</name>
<evidence type="ECO:0000313" key="2">
    <source>
        <dbReference type="EMBL" id="TID19777.1"/>
    </source>
</evidence>
<dbReference type="AlphaFoldDB" id="A0A4Z1PBG1"/>
<reference evidence="2 3" key="1">
    <citation type="submission" date="2019-04" db="EMBL/GenBank/DDBJ databases">
        <title>High contiguity whole genome sequence and gene annotation resource for two Venturia nashicola isolates.</title>
        <authorList>
            <person name="Prokchorchik M."/>
            <person name="Won K."/>
            <person name="Lee Y."/>
            <person name="Choi E.D."/>
            <person name="Segonzac C."/>
            <person name="Sohn K.H."/>
        </authorList>
    </citation>
    <scope>NUCLEOTIDE SEQUENCE [LARGE SCALE GENOMIC DNA]</scope>
    <source>
        <strain evidence="2 3">PRI2</strain>
    </source>
</reference>
<feature type="compositionally biased region" description="Polar residues" evidence="1">
    <location>
        <begin position="8"/>
        <end position="24"/>
    </location>
</feature>
<evidence type="ECO:0000256" key="1">
    <source>
        <dbReference type="SAM" id="MobiDB-lite"/>
    </source>
</evidence>
<sequence length="219" mass="24875">MTYPDDTNPFTHPQSVTSVSPRSPRKCTSSEFGVEFVIQHNTTNKKPMMAPTGYLSLPLELRQKIVNDALEDAAEQDFALNTNVRLIENAVIGYTSLCSTKDANSSRPSAPHLQDGATILISVHHTIIDNIAFVLEQHLKTLEEDWARPSGWSLSKSRVYNFKSNIVQQHFVIWMSVNKLHHWSTLLKSNIFGPSHEKLKRWRAMRRAVCSIPESCYIQ</sequence>
<dbReference type="EMBL" id="SNSC02000012">
    <property type="protein sequence ID" value="TID19777.1"/>
    <property type="molecule type" value="Genomic_DNA"/>
</dbReference>
<accession>A0A4Z1PBG1</accession>
<keyword evidence="3" id="KW-1185">Reference proteome</keyword>
<proteinExistence type="predicted"/>
<evidence type="ECO:0000313" key="3">
    <source>
        <dbReference type="Proteomes" id="UP000298493"/>
    </source>
</evidence>
<comment type="caution">
    <text evidence="2">The sequence shown here is derived from an EMBL/GenBank/DDBJ whole genome shotgun (WGS) entry which is preliminary data.</text>
</comment>
<feature type="region of interest" description="Disordered" evidence="1">
    <location>
        <begin position="1"/>
        <end position="24"/>
    </location>
</feature>
<protein>
    <submittedName>
        <fullName evidence="2">Uncharacterized protein</fullName>
    </submittedName>
</protein>
<gene>
    <name evidence="2" type="ORF">E6O75_ATG07115</name>
</gene>
<dbReference type="Proteomes" id="UP000298493">
    <property type="component" value="Unassembled WGS sequence"/>
</dbReference>